<keyword evidence="2" id="KW-1185">Reference proteome</keyword>
<dbReference type="Proteomes" id="UP000319801">
    <property type="component" value="Unassembled WGS sequence"/>
</dbReference>
<dbReference type="EMBL" id="VCAZ01000066">
    <property type="protein sequence ID" value="TSO37064.1"/>
    <property type="molecule type" value="Genomic_DNA"/>
</dbReference>
<sequence length="120" mass="13564">MGALKSAAHMYHLTEHRLQVNTYRKILPLGIRWQHKQTGSSPTSTTLNLLLVSARARQIGLVQNSQHSGYNHKVVFGDRMPRKLAISTLPINSTAKFVPEIQNHVESILSELRLRSVNEE</sequence>
<protein>
    <submittedName>
        <fullName evidence="1">Uncharacterized protein</fullName>
    </submittedName>
</protein>
<evidence type="ECO:0000313" key="1">
    <source>
        <dbReference type="EMBL" id="TSO37064.1"/>
    </source>
</evidence>
<organism evidence="1 2">
    <name type="scientific">Bagarius yarrelli</name>
    <name type="common">Goonch</name>
    <name type="synonym">Bagrus yarrelli</name>
    <dbReference type="NCBI Taxonomy" id="175774"/>
    <lineage>
        <taxon>Eukaryota</taxon>
        <taxon>Metazoa</taxon>
        <taxon>Chordata</taxon>
        <taxon>Craniata</taxon>
        <taxon>Vertebrata</taxon>
        <taxon>Euteleostomi</taxon>
        <taxon>Actinopterygii</taxon>
        <taxon>Neopterygii</taxon>
        <taxon>Teleostei</taxon>
        <taxon>Ostariophysi</taxon>
        <taxon>Siluriformes</taxon>
        <taxon>Sisoridae</taxon>
        <taxon>Sisorinae</taxon>
        <taxon>Bagarius</taxon>
    </lineage>
</organism>
<proteinExistence type="predicted"/>
<name>A0A556UEM4_BAGYA</name>
<reference evidence="1 2" key="1">
    <citation type="journal article" date="2019" name="Genome Biol. Evol.">
        <title>Whole-Genome Sequencing of the Giant Devil Catfish, Bagarius yarrelli.</title>
        <authorList>
            <person name="Jiang W."/>
            <person name="Lv Y."/>
            <person name="Cheng L."/>
            <person name="Yang K."/>
            <person name="Chao B."/>
            <person name="Wang X."/>
            <person name="Li Y."/>
            <person name="Pan X."/>
            <person name="You X."/>
            <person name="Zhang Y."/>
            <person name="Yang J."/>
            <person name="Li J."/>
            <person name="Zhang X."/>
            <person name="Liu S."/>
            <person name="Sun C."/>
            <person name="Yang J."/>
            <person name="Shi Q."/>
        </authorList>
    </citation>
    <scope>NUCLEOTIDE SEQUENCE [LARGE SCALE GENOMIC DNA]</scope>
    <source>
        <strain evidence="1">JWS20170419001</strain>
        <tissue evidence="1">Muscle</tissue>
    </source>
</reference>
<dbReference type="AlphaFoldDB" id="A0A556UEM4"/>
<comment type="caution">
    <text evidence="1">The sequence shown here is derived from an EMBL/GenBank/DDBJ whole genome shotgun (WGS) entry which is preliminary data.</text>
</comment>
<gene>
    <name evidence="1" type="ORF">Baya_10031</name>
</gene>
<evidence type="ECO:0000313" key="2">
    <source>
        <dbReference type="Proteomes" id="UP000319801"/>
    </source>
</evidence>
<accession>A0A556UEM4</accession>